<protein>
    <submittedName>
        <fullName evidence="9">LLM class flavin-dependent oxidoreductase</fullName>
    </submittedName>
    <submittedName>
        <fullName evidence="8">Monooxygenase</fullName>
    </submittedName>
</protein>
<dbReference type="KEGG" id="aui:APT62_07690"/>
<dbReference type="Gene3D" id="3.20.20.30">
    <property type="entry name" value="Luciferase-like domain"/>
    <property type="match status" value="1"/>
</dbReference>
<feature type="binding site" evidence="6">
    <location>
        <position position="143"/>
    </location>
    <ligand>
        <name>FMN</name>
        <dbReference type="ChEBI" id="CHEBI:58210"/>
    </ligand>
</feature>
<dbReference type="PIRSF" id="PIRSF000337">
    <property type="entry name" value="NTA_MOA"/>
    <property type="match status" value="1"/>
</dbReference>
<dbReference type="EMBL" id="CP116590">
    <property type="protein sequence ID" value="WCG38119.1"/>
    <property type="molecule type" value="Genomic_DNA"/>
</dbReference>
<dbReference type="SUPFAM" id="SSF51679">
    <property type="entry name" value="Bacterial luciferase-like"/>
    <property type="match status" value="1"/>
</dbReference>
<reference evidence="10" key="4">
    <citation type="submission" date="2023-01" db="EMBL/GenBank/DDBJ databases">
        <title>Oxazolidinone resistance genes in florfenicol resistant enterococci from beef cattle and veal calves at slaughter.</title>
        <authorList>
            <person name="Biggel M."/>
        </authorList>
    </citation>
    <scope>NUCLEOTIDE SEQUENCE</scope>
    <source>
        <strain evidence="10">K79-1</strain>
    </source>
</reference>
<evidence type="ECO:0000313" key="9">
    <source>
        <dbReference type="EMBL" id="WAT24946.1"/>
    </source>
</evidence>
<feature type="binding site" evidence="6">
    <location>
        <position position="56"/>
    </location>
    <ligand>
        <name>FMN</name>
        <dbReference type="ChEBI" id="CHEBI:58210"/>
    </ligand>
</feature>
<dbReference type="InterPro" id="IPR016215">
    <property type="entry name" value="NTA_MOA"/>
</dbReference>
<evidence type="ECO:0000256" key="6">
    <source>
        <dbReference type="PIRSR" id="PIRSR000337-1"/>
    </source>
</evidence>
<dbReference type="CDD" id="cd01095">
    <property type="entry name" value="Nitrilotriacetate_monoxgenase"/>
    <property type="match status" value="1"/>
</dbReference>
<dbReference type="InterPro" id="IPR011251">
    <property type="entry name" value="Luciferase-like_dom"/>
</dbReference>
<dbReference type="GO" id="GO:0004497">
    <property type="term" value="F:monooxygenase activity"/>
    <property type="evidence" value="ECO:0007669"/>
    <property type="project" value="UniProtKB-KW"/>
</dbReference>
<dbReference type="PANTHER" id="PTHR30011:SF16">
    <property type="entry name" value="C2H2 FINGER DOMAIN TRANSCRIPTION FACTOR (EUROFUNG)-RELATED"/>
    <property type="match status" value="1"/>
</dbReference>
<dbReference type="NCBIfam" id="TIGR03860">
    <property type="entry name" value="FMN_nitrolo"/>
    <property type="match status" value="1"/>
</dbReference>
<keyword evidence="4 8" id="KW-0503">Monooxygenase</keyword>
<dbReference type="Proteomes" id="UP000067698">
    <property type="component" value="Chromosome"/>
</dbReference>
<dbReference type="OrthoDB" id="3265338at2"/>
<accession>A0A0U4WJK2</accession>
<reference evidence="8 11" key="1">
    <citation type="journal article" date="2016" name="Genome Announc.">
        <title>Complete Genome Sequences of Aerococcus christensenii CCUG 28831T, Aerococcus sanguinicola CCUG 43001T, Aerococcus urinae CCUG 36881T, Aerococcus urinaeequi CCUG 28094T, Aerococcus urinaehominis CCUG 42038 BT, and Aerococcus viridans CCUG 4311T.</title>
        <authorList>
            <person name="Carkaci D."/>
            <person name="Dargis R."/>
            <person name="Nielsen X.C."/>
            <person name="Skovgaard O."/>
            <person name="Fuursted K."/>
            <person name="Christensen J.J."/>
        </authorList>
    </citation>
    <scope>NUCLEOTIDE SEQUENCE [LARGE SCALE GENOMIC DNA]</scope>
    <source>
        <strain evidence="8 11">CCUG28094</strain>
    </source>
</reference>
<evidence type="ECO:0000313" key="8">
    <source>
        <dbReference type="EMBL" id="AMB97893.1"/>
    </source>
</evidence>
<evidence type="ECO:0000256" key="5">
    <source>
        <dbReference type="ARBA" id="ARBA00033748"/>
    </source>
</evidence>
<evidence type="ECO:0000256" key="3">
    <source>
        <dbReference type="ARBA" id="ARBA00023002"/>
    </source>
</evidence>
<proteinExistence type="inferred from homology"/>
<dbReference type="EMBL" id="CP114063">
    <property type="protein sequence ID" value="WAT24946.1"/>
    <property type="molecule type" value="Genomic_DNA"/>
</dbReference>
<feature type="binding site" evidence="6">
    <location>
        <position position="217"/>
    </location>
    <ligand>
        <name>FMN</name>
        <dbReference type="ChEBI" id="CHEBI:58210"/>
    </ligand>
</feature>
<dbReference type="AlphaFoldDB" id="A0A0U4WJK2"/>
<gene>
    <name evidence="8" type="ORF">AWM74_06400</name>
    <name evidence="9" type="ORF">OZ415_02250</name>
    <name evidence="10" type="ORF">PML80_01820</name>
</gene>
<reference evidence="9" key="3">
    <citation type="submission" date="2022-12" db="EMBL/GenBank/DDBJ databases">
        <title>Whole genome sequence analysis of a duck derived balloon bacteium Aerococcus urinaeequi henan2020.</title>
        <authorList>
            <person name="Zhang H."/>
            <person name="Qiao H.X."/>
            <person name="Bian C.Z."/>
            <person name="Shu J.C."/>
        </authorList>
    </citation>
    <scope>NUCLEOTIDE SEQUENCE</scope>
    <source>
        <strain evidence="9">2020-HN-1</strain>
    </source>
</reference>
<evidence type="ECO:0000259" key="7">
    <source>
        <dbReference type="Pfam" id="PF00296"/>
    </source>
</evidence>
<dbReference type="GeneID" id="92867184"/>
<dbReference type="RefSeq" id="WP_003141837.1">
    <property type="nucleotide sequence ID" value="NZ_CP013988.1"/>
</dbReference>
<evidence type="ECO:0000256" key="2">
    <source>
        <dbReference type="ARBA" id="ARBA00022643"/>
    </source>
</evidence>
<dbReference type="InterPro" id="IPR036661">
    <property type="entry name" value="Luciferase-like_sf"/>
</dbReference>
<comment type="similarity">
    <text evidence="5">Belongs to the NtaA/SnaA/DszA monooxygenase family.</text>
</comment>
<organism evidence="9 12">
    <name type="scientific">Aerococcus urinaeequi</name>
    <dbReference type="NCBI Taxonomy" id="51665"/>
    <lineage>
        <taxon>Bacteria</taxon>
        <taxon>Bacillati</taxon>
        <taxon>Bacillota</taxon>
        <taxon>Bacilli</taxon>
        <taxon>Lactobacillales</taxon>
        <taxon>Aerococcaceae</taxon>
        <taxon>Aerococcus</taxon>
    </lineage>
</organism>
<feature type="binding site" evidence="6">
    <location>
        <position position="147"/>
    </location>
    <ligand>
        <name>FMN</name>
        <dbReference type="ChEBI" id="CHEBI:58210"/>
    </ligand>
</feature>
<keyword evidence="3" id="KW-0560">Oxidoreductase</keyword>
<sequence length="430" mass="47877">MTKQVHFGAILHGIGGTTDGWRHPQVDETASTNLNFYKTRAQLAEKGLFDFVFIADGLYISEKSIPHFLNRFEPITLLSSLAAVTENIGLVGTFSTTYTDPFTISRQLLSLDHLSNGRAGWNLVTTPQAGVAENFNNRTLPPHGERYKIAQEHLDVVRGLWRSWEPDAFPRNKETGQYFDPEKLHRLNYEGEYFQVAGPLNIGRSPQGEPLVFQAGSSDSGRAFAAGNAEAIFTHANSLEEVKAFYDDIKARAKAAGRNPEEVKVYPGINPLVGDTLEDAEAAYTEFASLIPIENAVKYLARYFDDYDFSGYDLDAPFPDLGDIGKDAFRSTTDYIKKRAKEENQTLRQVALEQAVTRPNFIGTAEDIADEIQRWVEADAVDGFIIAGDIPGAFERFVNEVVPILQDRGIYRTEYPGTTLREQIGVPIVP</sequence>
<dbReference type="PANTHER" id="PTHR30011">
    <property type="entry name" value="ALKANESULFONATE MONOOXYGENASE-RELATED"/>
    <property type="match status" value="1"/>
</dbReference>
<dbReference type="InterPro" id="IPR051260">
    <property type="entry name" value="Diverse_substr_monoxygenases"/>
</dbReference>
<dbReference type="Proteomes" id="UP001179483">
    <property type="component" value="Chromosome"/>
</dbReference>
<feature type="domain" description="Luciferase-like" evidence="7">
    <location>
        <begin position="26"/>
        <end position="378"/>
    </location>
</feature>
<reference evidence="11" key="2">
    <citation type="submission" date="2016-01" db="EMBL/GenBank/DDBJ databases">
        <title>Six Aerococcus type strain genome sequencing and assembly using PacBio and Illumina Hiseq.</title>
        <authorList>
            <person name="Carkaci D."/>
            <person name="Dargis R."/>
            <person name="Nielsen X.C."/>
            <person name="Skovgaard O."/>
            <person name="Fuursted K."/>
            <person name="Christensen J.J."/>
        </authorList>
    </citation>
    <scope>NUCLEOTIDE SEQUENCE [LARGE SCALE GENOMIC DNA]</scope>
    <source>
        <strain evidence="11">CCUG28094</strain>
    </source>
</reference>
<feature type="binding site" evidence="6">
    <location>
        <position position="93"/>
    </location>
    <ligand>
        <name>FMN</name>
        <dbReference type="ChEBI" id="CHEBI:58210"/>
    </ligand>
</feature>
<dbReference type="Proteomes" id="UP001164714">
    <property type="component" value="Chromosome"/>
</dbReference>
<dbReference type="Pfam" id="PF00296">
    <property type="entry name" value="Bac_luciferase"/>
    <property type="match status" value="1"/>
</dbReference>
<evidence type="ECO:0000256" key="4">
    <source>
        <dbReference type="ARBA" id="ARBA00023033"/>
    </source>
</evidence>
<evidence type="ECO:0000313" key="12">
    <source>
        <dbReference type="Proteomes" id="UP001164714"/>
    </source>
</evidence>
<dbReference type="EMBL" id="CP014162">
    <property type="protein sequence ID" value="AMB97893.1"/>
    <property type="molecule type" value="Genomic_DNA"/>
</dbReference>
<keyword evidence="1 6" id="KW-0285">Flavoprotein</keyword>
<evidence type="ECO:0000313" key="10">
    <source>
        <dbReference type="EMBL" id="WCG38119.1"/>
    </source>
</evidence>
<dbReference type="GO" id="GO:0016705">
    <property type="term" value="F:oxidoreductase activity, acting on paired donors, with incorporation or reduction of molecular oxygen"/>
    <property type="evidence" value="ECO:0007669"/>
    <property type="project" value="InterPro"/>
</dbReference>
<evidence type="ECO:0000313" key="11">
    <source>
        <dbReference type="Proteomes" id="UP000067698"/>
    </source>
</evidence>
<keyword evidence="2 6" id="KW-0288">FMN</keyword>
<evidence type="ECO:0000256" key="1">
    <source>
        <dbReference type="ARBA" id="ARBA00022630"/>
    </source>
</evidence>
<feature type="binding site" evidence="6">
    <location>
        <position position="218"/>
    </location>
    <ligand>
        <name>FMN</name>
        <dbReference type="ChEBI" id="CHEBI:58210"/>
    </ligand>
</feature>
<name>A0A0U4WJK2_9LACT</name>